<keyword evidence="1" id="KW-0812">Transmembrane</keyword>
<accession>A0ABD1EPY5</accession>
<feature type="transmembrane region" description="Helical" evidence="1">
    <location>
        <begin position="47"/>
        <end position="64"/>
    </location>
</feature>
<reference evidence="2 3" key="1">
    <citation type="submission" date="2024-05" db="EMBL/GenBank/DDBJ databases">
        <title>Genetic variation in Jamaican populations of the coffee berry borer (Hypothenemus hampei).</title>
        <authorList>
            <person name="Errbii M."/>
            <person name="Myrie A."/>
        </authorList>
    </citation>
    <scope>NUCLEOTIDE SEQUENCE [LARGE SCALE GENOMIC DNA]</scope>
    <source>
        <strain evidence="2">JA-Hopewell-2020-01-JO</strain>
        <tissue evidence="2">Whole body</tissue>
    </source>
</reference>
<organism evidence="2 3">
    <name type="scientific">Hypothenemus hampei</name>
    <name type="common">Coffee berry borer</name>
    <dbReference type="NCBI Taxonomy" id="57062"/>
    <lineage>
        <taxon>Eukaryota</taxon>
        <taxon>Metazoa</taxon>
        <taxon>Ecdysozoa</taxon>
        <taxon>Arthropoda</taxon>
        <taxon>Hexapoda</taxon>
        <taxon>Insecta</taxon>
        <taxon>Pterygota</taxon>
        <taxon>Neoptera</taxon>
        <taxon>Endopterygota</taxon>
        <taxon>Coleoptera</taxon>
        <taxon>Polyphaga</taxon>
        <taxon>Cucujiformia</taxon>
        <taxon>Curculionidae</taxon>
        <taxon>Scolytinae</taxon>
        <taxon>Hypothenemus</taxon>
    </lineage>
</organism>
<dbReference type="EMBL" id="JBDJPC010000006">
    <property type="protein sequence ID" value="KAL1498384.1"/>
    <property type="molecule type" value="Genomic_DNA"/>
</dbReference>
<keyword evidence="3" id="KW-1185">Reference proteome</keyword>
<comment type="caution">
    <text evidence="2">The sequence shown here is derived from an EMBL/GenBank/DDBJ whole genome shotgun (WGS) entry which is preliminary data.</text>
</comment>
<protein>
    <submittedName>
        <fullName evidence="2">Uncharacterized protein</fullName>
    </submittedName>
</protein>
<dbReference type="Proteomes" id="UP001566132">
    <property type="component" value="Unassembled WGS sequence"/>
</dbReference>
<keyword evidence="1" id="KW-0472">Membrane</keyword>
<name>A0ABD1EPY5_HYPHA</name>
<evidence type="ECO:0000313" key="2">
    <source>
        <dbReference type="EMBL" id="KAL1498384.1"/>
    </source>
</evidence>
<evidence type="ECO:0000313" key="3">
    <source>
        <dbReference type="Proteomes" id="UP001566132"/>
    </source>
</evidence>
<keyword evidence="1" id="KW-1133">Transmembrane helix</keyword>
<proteinExistence type="predicted"/>
<sequence length="123" mass="13895">MTRNDAKGDPELKLYTEKVAPSLELPRAKFPVVESIRRRPLISTRRAWWLRMSAPIIAFGTAAIQKCHRIGRRRSRSISRYDSPKVSIWEKMAATSLSLEGETLILGFAGNREMSAPVSIKNV</sequence>
<gene>
    <name evidence="2" type="ORF">ABEB36_009191</name>
</gene>
<evidence type="ECO:0000256" key="1">
    <source>
        <dbReference type="SAM" id="Phobius"/>
    </source>
</evidence>
<dbReference type="AlphaFoldDB" id="A0ABD1EPY5"/>